<keyword evidence="1" id="KW-0732">Signal</keyword>
<protein>
    <recommendedName>
        <fullName evidence="3">Secreted protein</fullName>
    </recommendedName>
</protein>
<evidence type="ECO:0000313" key="2">
    <source>
        <dbReference type="EMBL" id="CAG6780110.1"/>
    </source>
</evidence>
<dbReference type="AlphaFoldDB" id="A0A8D9B8K5"/>
<feature type="signal peptide" evidence="1">
    <location>
        <begin position="1"/>
        <end position="20"/>
    </location>
</feature>
<accession>A0A8D9B8K5</accession>
<evidence type="ECO:0000256" key="1">
    <source>
        <dbReference type="SAM" id="SignalP"/>
    </source>
</evidence>
<proteinExistence type="predicted"/>
<feature type="chain" id="PRO_5034894379" description="Secreted protein" evidence="1">
    <location>
        <begin position="21"/>
        <end position="191"/>
    </location>
</feature>
<reference evidence="2" key="1">
    <citation type="submission" date="2021-05" db="EMBL/GenBank/DDBJ databases">
        <authorList>
            <person name="Alioto T."/>
            <person name="Alioto T."/>
            <person name="Gomez Garrido J."/>
        </authorList>
    </citation>
    <scope>NUCLEOTIDE SEQUENCE</scope>
</reference>
<sequence>MFLSIAKWVLLVALSSSSNSLRMDGSILSLSFCIARSISSLSRSDWASCSWNGSDSLYGTYLSAFDQKASSNLFSLEFHISESYLLNIVRAIVDVSTSFATLFLNLTVVVVESHLLDNVIAAFLVFHTFLPLRVQYVTVSSVLLNVSVSSCVLLNGVSVSSCVLLNGVLLFLNASSSSSLVILHTGDTSAE</sequence>
<dbReference type="EMBL" id="HBUF01616945">
    <property type="protein sequence ID" value="CAG6780110.1"/>
    <property type="molecule type" value="Transcribed_RNA"/>
</dbReference>
<evidence type="ECO:0008006" key="3">
    <source>
        <dbReference type="Google" id="ProtNLM"/>
    </source>
</evidence>
<name>A0A8D9B8K5_9HEMI</name>
<organism evidence="2">
    <name type="scientific">Cacopsylla melanoneura</name>
    <dbReference type="NCBI Taxonomy" id="428564"/>
    <lineage>
        <taxon>Eukaryota</taxon>
        <taxon>Metazoa</taxon>
        <taxon>Ecdysozoa</taxon>
        <taxon>Arthropoda</taxon>
        <taxon>Hexapoda</taxon>
        <taxon>Insecta</taxon>
        <taxon>Pterygota</taxon>
        <taxon>Neoptera</taxon>
        <taxon>Paraneoptera</taxon>
        <taxon>Hemiptera</taxon>
        <taxon>Sternorrhyncha</taxon>
        <taxon>Psylloidea</taxon>
        <taxon>Psyllidae</taxon>
        <taxon>Psyllinae</taxon>
        <taxon>Cacopsylla</taxon>
    </lineage>
</organism>